<proteinExistence type="predicted"/>
<accession>A0A7C9HYS7</accession>
<organism evidence="1 2">
    <name type="scientific">Deinococcus arboris</name>
    <dbReference type="NCBI Taxonomy" id="2682977"/>
    <lineage>
        <taxon>Bacteria</taxon>
        <taxon>Thermotogati</taxon>
        <taxon>Deinococcota</taxon>
        <taxon>Deinococci</taxon>
        <taxon>Deinococcales</taxon>
        <taxon>Deinococcaceae</taxon>
        <taxon>Deinococcus</taxon>
    </lineage>
</organism>
<dbReference type="Proteomes" id="UP000483286">
    <property type="component" value="Unassembled WGS sequence"/>
</dbReference>
<keyword evidence="2" id="KW-1185">Reference proteome</keyword>
<name>A0A7C9HYS7_9DEIO</name>
<dbReference type="EMBL" id="WQLB01000012">
    <property type="protein sequence ID" value="MVN87248.1"/>
    <property type="molecule type" value="Genomic_DNA"/>
</dbReference>
<evidence type="ECO:0000313" key="2">
    <source>
        <dbReference type="Proteomes" id="UP000483286"/>
    </source>
</evidence>
<protein>
    <submittedName>
        <fullName evidence="1">Uncharacterized protein</fullName>
    </submittedName>
</protein>
<dbReference type="RefSeq" id="WP_157459291.1">
    <property type="nucleotide sequence ID" value="NZ_WQLB01000012.1"/>
</dbReference>
<gene>
    <name evidence="1" type="ORF">GO986_10745</name>
</gene>
<evidence type="ECO:0000313" key="1">
    <source>
        <dbReference type="EMBL" id="MVN87248.1"/>
    </source>
</evidence>
<comment type="caution">
    <text evidence="1">The sequence shown here is derived from an EMBL/GenBank/DDBJ whole genome shotgun (WGS) entry which is preliminary data.</text>
</comment>
<reference evidence="1 2" key="1">
    <citation type="submission" date="2019-12" db="EMBL/GenBank/DDBJ databases">
        <title>Deinococcus sp. HMF7620 Genome sequencing and assembly.</title>
        <authorList>
            <person name="Kang H."/>
            <person name="Kim H."/>
            <person name="Joh K."/>
        </authorList>
    </citation>
    <scope>NUCLEOTIDE SEQUENCE [LARGE SCALE GENOMIC DNA]</scope>
    <source>
        <strain evidence="1 2">HMF7620</strain>
    </source>
</reference>
<dbReference type="AlphaFoldDB" id="A0A7C9HYS7"/>
<sequence>MKVFVATLTLLTLMTTVEARPYPDRLGICYVFVSGKMTQRAPCVIGTGYGAGAQYMSLTFGTRDHAIEFPNSRPDLPPTLDGKVALTYRRDASFFSILKGKPLEDEEYMDCIKTKDGKTDVCYFRPS</sequence>